<dbReference type="Gene3D" id="3.20.20.80">
    <property type="entry name" value="Glycosidases"/>
    <property type="match status" value="1"/>
</dbReference>
<accession>A0A368VVP6</accession>
<dbReference type="PANTHER" id="PTHR31490">
    <property type="entry name" value="GLYCOSYL HYDROLASE"/>
    <property type="match status" value="1"/>
</dbReference>
<dbReference type="SUPFAM" id="SSF51445">
    <property type="entry name" value="(Trans)glycosidases"/>
    <property type="match status" value="1"/>
</dbReference>
<evidence type="ECO:0000313" key="11">
    <source>
        <dbReference type="Proteomes" id="UP000252415"/>
    </source>
</evidence>
<dbReference type="PROSITE" id="PS51760">
    <property type="entry name" value="GH10_2"/>
    <property type="match status" value="1"/>
</dbReference>
<comment type="pathway">
    <text evidence="2">Glycan degradation; xylan degradation.</text>
</comment>
<comment type="catalytic activity">
    <reaction evidence="1 8">
        <text>Endohydrolysis of (1-&gt;4)-beta-D-xylosidic linkages in xylans.</text>
        <dbReference type="EC" id="3.2.1.8"/>
    </reaction>
</comment>
<evidence type="ECO:0000256" key="5">
    <source>
        <dbReference type="ARBA" id="ARBA00023277"/>
    </source>
</evidence>
<evidence type="ECO:0000256" key="8">
    <source>
        <dbReference type="RuleBase" id="RU361174"/>
    </source>
</evidence>
<evidence type="ECO:0000256" key="4">
    <source>
        <dbReference type="ARBA" id="ARBA00022801"/>
    </source>
</evidence>
<sequence length="338" mass="39200">MEQVEMISLSDAHKKFFEVGACLSSESIKRHGAIIKKHFNCAVAENAMKWEPIEPQTGIFTFGEADEIVKFTKDNQMTLRAHAPIWHMAVPDELFVDGDKPASREILIERIDSHMKAFCEHFKGQISSWDVVNEAINDFPGEDLRQSKWLELIGPDYLDISYHIARKYAPDIQLFYNDYNEFVPFKRERMLRLVKGMLDRGVPLDGMGLQAHVNIVECNLDEYERTVEAFASLGLRIHITEMDVNPYSLRDRVFPPSSPITEEMHHKQAELYRGIFDICRRYSDTVDAVLTWGVADDMTWLDDLFCPGREHQALLFDKDHKIKKWTEQIIEDAIRYNG</sequence>
<keyword evidence="6 8" id="KW-0326">Glycosidase</keyword>
<evidence type="ECO:0000256" key="2">
    <source>
        <dbReference type="ARBA" id="ARBA00004851"/>
    </source>
</evidence>
<keyword evidence="11" id="KW-1185">Reference proteome</keyword>
<dbReference type="SMART" id="SM00633">
    <property type="entry name" value="Glyco_10"/>
    <property type="match status" value="1"/>
</dbReference>
<evidence type="ECO:0000256" key="3">
    <source>
        <dbReference type="ARBA" id="ARBA00022651"/>
    </source>
</evidence>
<dbReference type="GO" id="GO:0031176">
    <property type="term" value="F:endo-1,4-beta-xylanase activity"/>
    <property type="evidence" value="ECO:0007669"/>
    <property type="project" value="UniProtKB-EC"/>
</dbReference>
<keyword evidence="5 8" id="KW-0119">Carbohydrate metabolism</keyword>
<evidence type="ECO:0000313" key="10">
    <source>
        <dbReference type="EMBL" id="RCW43503.1"/>
    </source>
</evidence>
<dbReference type="PRINTS" id="PR00134">
    <property type="entry name" value="GLHYDRLASE10"/>
</dbReference>
<feature type="domain" description="GH10" evidence="9">
    <location>
        <begin position="3"/>
        <end position="332"/>
    </location>
</feature>
<evidence type="ECO:0000256" key="6">
    <source>
        <dbReference type="ARBA" id="ARBA00023295"/>
    </source>
</evidence>
<dbReference type="InterPro" id="IPR017853">
    <property type="entry name" value="GH"/>
</dbReference>
<dbReference type="AlphaFoldDB" id="A0A368VVP6"/>
<comment type="similarity">
    <text evidence="8">Belongs to the glycosyl hydrolase 10 (cellulase F) family.</text>
</comment>
<dbReference type="GO" id="GO:0045493">
    <property type="term" value="P:xylan catabolic process"/>
    <property type="evidence" value="ECO:0007669"/>
    <property type="project" value="UniProtKB-KW"/>
</dbReference>
<dbReference type="OrthoDB" id="9809277at2"/>
<dbReference type="InterPro" id="IPR044846">
    <property type="entry name" value="GH10"/>
</dbReference>
<gene>
    <name evidence="10" type="ORF">DFP97_113176</name>
</gene>
<dbReference type="InterPro" id="IPR001000">
    <property type="entry name" value="GH10_dom"/>
</dbReference>
<name>A0A368VVP6_9BACL</name>
<proteinExistence type="inferred from homology"/>
<evidence type="ECO:0000256" key="7">
    <source>
        <dbReference type="ARBA" id="ARBA00023326"/>
    </source>
</evidence>
<dbReference type="PANTHER" id="PTHR31490:SF90">
    <property type="entry name" value="ENDO-1,4-BETA-XYLANASE A"/>
    <property type="match status" value="1"/>
</dbReference>
<dbReference type="Pfam" id="PF00331">
    <property type="entry name" value="Glyco_hydro_10"/>
    <property type="match status" value="1"/>
</dbReference>
<keyword evidence="7 8" id="KW-0624">Polysaccharide degradation</keyword>
<organism evidence="10 11">
    <name type="scientific">Paenibacillus prosopidis</name>
    <dbReference type="NCBI Taxonomy" id="630520"/>
    <lineage>
        <taxon>Bacteria</taxon>
        <taxon>Bacillati</taxon>
        <taxon>Bacillota</taxon>
        <taxon>Bacilli</taxon>
        <taxon>Bacillales</taxon>
        <taxon>Paenibacillaceae</taxon>
        <taxon>Paenibacillus</taxon>
    </lineage>
</organism>
<dbReference type="EMBL" id="QPJD01000013">
    <property type="protein sequence ID" value="RCW43503.1"/>
    <property type="molecule type" value="Genomic_DNA"/>
</dbReference>
<dbReference type="EC" id="3.2.1.8" evidence="8"/>
<reference evidence="10 11" key="1">
    <citation type="submission" date="2018-07" db="EMBL/GenBank/DDBJ databases">
        <title>Genomic Encyclopedia of Type Strains, Phase III (KMG-III): the genomes of soil and plant-associated and newly described type strains.</title>
        <authorList>
            <person name="Whitman W."/>
        </authorList>
    </citation>
    <scope>NUCLEOTIDE SEQUENCE [LARGE SCALE GENOMIC DNA]</scope>
    <source>
        <strain evidence="10 11">CECT 7506</strain>
    </source>
</reference>
<evidence type="ECO:0000256" key="1">
    <source>
        <dbReference type="ARBA" id="ARBA00000681"/>
    </source>
</evidence>
<comment type="caution">
    <text evidence="10">The sequence shown here is derived from an EMBL/GenBank/DDBJ whole genome shotgun (WGS) entry which is preliminary data.</text>
</comment>
<dbReference type="Proteomes" id="UP000252415">
    <property type="component" value="Unassembled WGS sequence"/>
</dbReference>
<keyword evidence="4 8" id="KW-0378">Hydrolase</keyword>
<evidence type="ECO:0000259" key="9">
    <source>
        <dbReference type="PROSITE" id="PS51760"/>
    </source>
</evidence>
<keyword evidence="3 10" id="KW-0858">Xylan degradation</keyword>
<protein>
    <recommendedName>
        <fullName evidence="8">Beta-xylanase</fullName>
        <ecNumber evidence="8">3.2.1.8</ecNumber>
    </recommendedName>
</protein>